<keyword evidence="1" id="KW-0472">Membrane</keyword>
<dbReference type="PANTHER" id="PTHR31154:SF4">
    <property type="entry name" value="MEMBRANE TRANSPORTER PROTEIN"/>
    <property type="match status" value="1"/>
</dbReference>
<proteinExistence type="predicted"/>
<feature type="transmembrane region" description="Helical" evidence="1">
    <location>
        <begin position="40"/>
        <end position="60"/>
    </location>
</feature>
<dbReference type="AlphaFoldDB" id="A0A914CQ66"/>
<evidence type="ECO:0000313" key="3">
    <source>
        <dbReference type="WBParaSite" id="ACRNAN_scaffold13266.g30679.t1"/>
    </source>
</evidence>
<keyword evidence="1" id="KW-0812">Transmembrane</keyword>
<keyword evidence="2" id="KW-1185">Reference proteome</keyword>
<reference evidence="3" key="1">
    <citation type="submission" date="2022-11" db="UniProtKB">
        <authorList>
            <consortium name="WormBaseParasite"/>
        </authorList>
    </citation>
    <scope>IDENTIFICATION</scope>
</reference>
<dbReference type="WBParaSite" id="ACRNAN_scaffold13266.g30679.t1">
    <property type="protein sequence ID" value="ACRNAN_scaffold13266.g30679.t1"/>
    <property type="gene ID" value="ACRNAN_scaffold13266.g30679"/>
</dbReference>
<accession>A0A914CQ66</accession>
<evidence type="ECO:0000256" key="1">
    <source>
        <dbReference type="SAM" id="Phobius"/>
    </source>
</evidence>
<protein>
    <submittedName>
        <fullName evidence="3">Uncharacterized protein</fullName>
    </submittedName>
</protein>
<dbReference type="PANTHER" id="PTHR31154">
    <property type="entry name" value="MEMBRANE TRANSPORTER PROTEIN"/>
    <property type="match status" value="1"/>
</dbReference>
<keyword evidence="1" id="KW-1133">Transmembrane helix</keyword>
<organism evidence="2 3">
    <name type="scientific">Acrobeloides nanus</name>
    <dbReference type="NCBI Taxonomy" id="290746"/>
    <lineage>
        <taxon>Eukaryota</taxon>
        <taxon>Metazoa</taxon>
        <taxon>Ecdysozoa</taxon>
        <taxon>Nematoda</taxon>
        <taxon>Chromadorea</taxon>
        <taxon>Rhabditida</taxon>
        <taxon>Tylenchina</taxon>
        <taxon>Cephalobomorpha</taxon>
        <taxon>Cephaloboidea</taxon>
        <taxon>Cephalobidae</taxon>
        <taxon>Acrobeloides</taxon>
    </lineage>
</organism>
<feature type="transmembrane region" description="Helical" evidence="1">
    <location>
        <begin position="12"/>
        <end position="34"/>
    </location>
</feature>
<sequence>MAPFGSFLGSHFHRLVQASFIYILEIAALIGFLFTKPSWILIGVGVAIIFGGFVFFEILCRIGKSLVVEEDEQKLKPDDIA</sequence>
<dbReference type="Proteomes" id="UP000887540">
    <property type="component" value="Unplaced"/>
</dbReference>
<name>A0A914CQ66_9BILA</name>
<evidence type="ECO:0000313" key="2">
    <source>
        <dbReference type="Proteomes" id="UP000887540"/>
    </source>
</evidence>